<keyword evidence="3" id="KW-1185">Reference proteome</keyword>
<dbReference type="GO" id="GO:0051287">
    <property type="term" value="F:NAD binding"/>
    <property type="evidence" value="ECO:0007669"/>
    <property type="project" value="InterPro"/>
</dbReference>
<protein>
    <submittedName>
        <fullName evidence="2">Acetylglutamate kinase</fullName>
    </submittedName>
</protein>
<keyword evidence="2" id="KW-0808">Transferase</keyword>
<feature type="non-terminal residue" evidence="2">
    <location>
        <position position="56"/>
    </location>
</feature>
<dbReference type="SUPFAM" id="SSF51735">
    <property type="entry name" value="NAD(P)-binding Rossmann-fold domains"/>
    <property type="match status" value="1"/>
</dbReference>
<accession>A0A3A2Z3D3</accession>
<organism evidence="2 3">
    <name type="scientific">Aspergillus sclerotialis</name>
    <dbReference type="NCBI Taxonomy" id="2070753"/>
    <lineage>
        <taxon>Eukaryota</taxon>
        <taxon>Fungi</taxon>
        <taxon>Dikarya</taxon>
        <taxon>Ascomycota</taxon>
        <taxon>Pezizomycotina</taxon>
        <taxon>Eurotiomycetes</taxon>
        <taxon>Eurotiomycetidae</taxon>
        <taxon>Eurotiales</taxon>
        <taxon>Aspergillaceae</taxon>
        <taxon>Aspergillus</taxon>
        <taxon>Aspergillus subgen. Polypaecilum</taxon>
    </lineage>
</organism>
<dbReference type="EMBL" id="MVGC01003082">
    <property type="protein sequence ID" value="RJE16713.1"/>
    <property type="molecule type" value="Genomic_DNA"/>
</dbReference>
<evidence type="ECO:0000313" key="2">
    <source>
        <dbReference type="EMBL" id="RJE16713.1"/>
    </source>
</evidence>
<gene>
    <name evidence="2" type="ORF">PHISCL_10950</name>
</gene>
<dbReference type="Gene3D" id="3.40.50.720">
    <property type="entry name" value="NAD(P)-binding Rossmann-like Domain"/>
    <property type="match status" value="1"/>
</dbReference>
<evidence type="ECO:0000259" key="1">
    <source>
        <dbReference type="Pfam" id="PF01118"/>
    </source>
</evidence>
<reference evidence="3" key="1">
    <citation type="submission" date="2017-02" db="EMBL/GenBank/DDBJ databases">
        <authorList>
            <person name="Tafer H."/>
            <person name="Lopandic K."/>
        </authorList>
    </citation>
    <scope>NUCLEOTIDE SEQUENCE [LARGE SCALE GENOMIC DNA]</scope>
    <source>
        <strain evidence="3">CBS 366.77</strain>
    </source>
</reference>
<keyword evidence="2" id="KW-0418">Kinase</keyword>
<dbReference type="GO" id="GO:0016301">
    <property type="term" value="F:kinase activity"/>
    <property type="evidence" value="ECO:0007669"/>
    <property type="project" value="UniProtKB-KW"/>
</dbReference>
<dbReference type="Pfam" id="PF01118">
    <property type="entry name" value="Semialdhyde_dh"/>
    <property type="match status" value="1"/>
</dbReference>
<dbReference type="GO" id="GO:0016620">
    <property type="term" value="F:oxidoreductase activity, acting on the aldehyde or oxo group of donors, NAD or NADP as acceptor"/>
    <property type="evidence" value="ECO:0007669"/>
    <property type="project" value="InterPro"/>
</dbReference>
<dbReference type="InterPro" id="IPR000534">
    <property type="entry name" value="Semialdehyde_DH_NAD-bd"/>
</dbReference>
<dbReference type="InterPro" id="IPR036291">
    <property type="entry name" value="NAD(P)-bd_dom_sf"/>
</dbReference>
<dbReference type="Proteomes" id="UP000266188">
    <property type="component" value="Unassembled WGS sequence"/>
</dbReference>
<comment type="caution">
    <text evidence="2">The sequence shown here is derived from an EMBL/GenBank/DDBJ whole genome shotgun (WGS) entry which is preliminary data.</text>
</comment>
<proteinExistence type="predicted"/>
<feature type="domain" description="Semialdehyde dehydrogenase NAD-binding" evidence="1">
    <location>
        <begin position="4"/>
        <end position="56"/>
    </location>
</feature>
<dbReference type="AlphaFoldDB" id="A0A3A2Z3D3"/>
<dbReference type="STRING" id="2070753.A0A3A2Z3D3"/>
<dbReference type="GO" id="GO:1901607">
    <property type="term" value="P:alpha-amino acid biosynthetic process"/>
    <property type="evidence" value="ECO:0007669"/>
    <property type="project" value="UniProtKB-ARBA"/>
</dbReference>
<dbReference type="OrthoDB" id="438291at2759"/>
<sequence>MADNGDVDCWVMALPNGVCKPFVDAVDQSSAKGNVIVDLSADYRFDSNWTYGLPEL</sequence>
<name>A0A3A2Z3D3_9EURO</name>
<evidence type="ECO:0000313" key="3">
    <source>
        <dbReference type="Proteomes" id="UP000266188"/>
    </source>
</evidence>